<name>A0ABS8UEF3_9GAMM</name>
<dbReference type="InterPro" id="IPR043138">
    <property type="entry name" value="GGT_lsub"/>
</dbReference>
<evidence type="ECO:0000256" key="1">
    <source>
        <dbReference type="ARBA" id="ARBA00001049"/>
    </source>
</evidence>
<evidence type="ECO:0000256" key="2">
    <source>
        <dbReference type="ARBA" id="ARBA00001089"/>
    </source>
</evidence>
<dbReference type="Gene3D" id="3.60.20.40">
    <property type="match status" value="1"/>
</dbReference>
<dbReference type="InterPro" id="IPR000101">
    <property type="entry name" value="GGT_peptidase"/>
</dbReference>
<dbReference type="InterPro" id="IPR029055">
    <property type="entry name" value="Ntn_hydrolases_N"/>
</dbReference>
<evidence type="ECO:0000256" key="6">
    <source>
        <dbReference type="SAM" id="MobiDB-lite"/>
    </source>
</evidence>
<dbReference type="NCBIfam" id="TIGR00066">
    <property type="entry name" value="g_glut_trans"/>
    <property type="match status" value="1"/>
</dbReference>
<dbReference type="PRINTS" id="PR01210">
    <property type="entry name" value="GGTRANSPTASE"/>
</dbReference>
<keyword evidence="5" id="KW-0378">Hydrolase</keyword>
<gene>
    <name evidence="8" type="primary">ggt</name>
    <name evidence="8" type="ORF">LTT95_13145</name>
</gene>
<keyword evidence="3 5" id="KW-0012">Acyltransferase</keyword>
<reference evidence="8" key="2">
    <citation type="journal article" date="2022" name="Syst. Appl. Microbiol.">
        <title>Physiological and genomic characterisation of Luteimonas fraxinea sp. nov., a bacterial species associated with trees tolerant to ash dieback.</title>
        <authorList>
            <person name="Ulrich K."/>
            <person name="Becker R."/>
            <person name="Behrendt U."/>
            <person name="Kube M."/>
            <person name="Schneck V."/>
            <person name="Ulrich A."/>
        </authorList>
    </citation>
    <scope>NUCLEOTIDE SEQUENCE</scope>
    <source>
        <strain evidence="8">A1P009</strain>
    </source>
</reference>
<evidence type="ECO:0000313" key="8">
    <source>
        <dbReference type="EMBL" id="MCD9097883.1"/>
    </source>
</evidence>
<keyword evidence="5" id="KW-0865">Zymogen</keyword>
<feature type="signal peptide" evidence="7">
    <location>
        <begin position="1"/>
        <end position="28"/>
    </location>
</feature>
<dbReference type="Proteomes" id="UP001430360">
    <property type="component" value="Unassembled WGS sequence"/>
</dbReference>
<dbReference type="PANTHER" id="PTHR43199">
    <property type="entry name" value="GLUTATHIONE HYDROLASE"/>
    <property type="match status" value="1"/>
</dbReference>
<evidence type="ECO:0000256" key="4">
    <source>
        <dbReference type="ARBA" id="ARBA00047417"/>
    </source>
</evidence>
<dbReference type="InterPro" id="IPR043137">
    <property type="entry name" value="GGT_ssub_C"/>
</dbReference>
<evidence type="ECO:0000256" key="5">
    <source>
        <dbReference type="RuleBase" id="RU368036"/>
    </source>
</evidence>
<organism evidence="8 9">
    <name type="scientific">Luteimonas fraxinea</name>
    <dbReference type="NCBI Taxonomy" id="2901869"/>
    <lineage>
        <taxon>Bacteria</taxon>
        <taxon>Pseudomonadati</taxon>
        <taxon>Pseudomonadota</taxon>
        <taxon>Gammaproteobacteria</taxon>
        <taxon>Lysobacterales</taxon>
        <taxon>Lysobacteraceae</taxon>
        <taxon>Luteimonas</taxon>
    </lineage>
</organism>
<dbReference type="GO" id="GO:0103068">
    <property type="term" value="F:leukotriene C4 gamma-glutamyl transferase activity"/>
    <property type="evidence" value="ECO:0007669"/>
    <property type="project" value="UniProtKB-EC"/>
</dbReference>
<dbReference type="EMBL" id="JAJQKU010000004">
    <property type="protein sequence ID" value="MCD9097883.1"/>
    <property type="molecule type" value="Genomic_DNA"/>
</dbReference>
<evidence type="ECO:0000313" key="9">
    <source>
        <dbReference type="Proteomes" id="UP001430360"/>
    </source>
</evidence>
<keyword evidence="9" id="KW-1185">Reference proteome</keyword>
<reference evidence="8" key="1">
    <citation type="submission" date="2021-12" db="EMBL/GenBank/DDBJ databases">
        <authorList>
            <person name="Ulrich A."/>
        </authorList>
    </citation>
    <scope>NUCLEOTIDE SEQUENCE</scope>
    <source>
        <strain evidence="8">A1P009</strain>
    </source>
</reference>
<keyword evidence="7" id="KW-0732">Signal</keyword>
<dbReference type="Gene3D" id="1.10.246.130">
    <property type="match status" value="1"/>
</dbReference>
<protein>
    <recommendedName>
        <fullName evidence="5">Glutathione hydrolase proenzyme</fullName>
        <ecNumber evidence="5">2.3.2.2</ecNumber>
        <ecNumber evidence="5">3.4.19.13</ecNumber>
    </recommendedName>
    <component>
        <recommendedName>
            <fullName evidence="5">Glutathione hydrolase large chain</fullName>
        </recommendedName>
    </component>
    <component>
        <recommendedName>
            <fullName evidence="5">Glutathione hydrolase small chain</fullName>
        </recommendedName>
    </component>
</protein>
<dbReference type="RefSeq" id="WP_232137017.1">
    <property type="nucleotide sequence ID" value="NZ_CP089507.1"/>
</dbReference>
<feature type="region of interest" description="Disordered" evidence="6">
    <location>
        <begin position="570"/>
        <end position="594"/>
    </location>
</feature>
<comment type="similarity">
    <text evidence="5">Belongs to the gamma-glutamyltransferase family.</text>
</comment>
<dbReference type="InterPro" id="IPR051792">
    <property type="entry name" value="GGT_bact"/>
</dbReference>
<dbReference type="Pfam" id="PF01019">
    <property type="entry name" value="G_glu_transpept"/>
    <property type="match status" value="1"/>
</dbReference>
<comment type="catalytic activity">
    <reaction evidence="2 5">
        <text>glutathione + H2O = L-cysteinylglycine + L-glutamate</text>
        <dbReference type="Rhea" id="RHEA:28807"/>
        <dbReference type="ChEBI" id="CHEBI:15377"/>
        <dbReference type="ChEBI" id="CHEBI:29985"/>
        <dbReference type="ChEBI" id="CHEBI:57925"/>
        <dbReference type="ChEBI" id="CHEBI:61694"/>
        <dbReference type="EC" id="3.4.19.13"/>
    </reaction>
</comment>
<accession>A0ABS8UEF3</accession>
<dbReference type="PANTHER" id="PTHR43199:SF6">
    <property type="entry name" value="GLUTATHIONE HYDROLASE PROENZYME"/>
    <property type="match status" value="1"/>
</dbReference>
<comment type="subunit">
    <text evidence="5">This enzyme consists of two polypeptide chains, which are synthesized in precursor form from a single polypeptide.</text>
</comment>
<feature type="chain" id="PRO_5047449544" description="Glutathione hydrolase proenzyme" evidence="7">
    <location>
        <begin position="29"/>
        <end position="594"/>
    </location>
</feature>
<evidence type="ECO:0000256" key="3">
    <source>
        <dbReference type="ARBA" id="ARBA00023315"/>
    </source>
</evidence>
<dbReference type="SUPFAM" id="SSF56235">
    <property type="entry name" value="N-terminal nucleophile aminohydrolases (Ntn hydrolases)"/>
    <property type="match status" value="1"/>
</dbReference>
<evidence type="ECO:0000256" key="7">
    <source>
        <dbReference type="SAM" id="SignalP"/>
    </source>
</evidence>
<comment type="catalytic activity">
    <reaction evidence="1 5">
        <text>an S-substituted glutathione + H2O = an S-substituted L-cysteinylglycine + L-glutamate</text>
        <dbReference type="Rhea" id="RHEA:59468"/>
        <dbReference type="ChEBI" id="CHEBI:15377"/>
        <dbReference type="ChEBI" id="CHEBI:29985"/>
        <dbReference type="ChEBI" id="CHEBI:90779"/>
        <dbReference type="ChEBI" id="CHEBI:143103"/>
        <dbReference type="EC" id="3.4.19.13"/>
    </reaction>
</comment>
<keyword evidence="5 8" id="KW-0808">Transferase</keyword>
<comment type="pathway">
    <text evidence="5">Sulfur metabolism; glutathione metabolism.</text>
</comment>
<comment type="PTM">
    <text evidence="5">Cleaved by autocatalysis into a large and a small subunit.</text>
</comment>
<dbReference type="EC" id="2.3.2.2" evidence="5"/>
<dbReference type="EC" id="3.4.19.13" evidence="5"/>
<comment type="catalytic activity">
    <reaction evidence="4 5">
        <text>an N-terminal (5-L-glutamyl)-[peptide] + an alpha-amino acid = 5-L-glutamyl amino acid + an N-terminal L-alpha-aminoacyl-[peptide]</text>
        <dbReference type="Rhea" id="RHEA:23904"/>
        <dbReference type="Rhea" id="RHEA-COMP:9780"/>
        <dbReference type="Rhea" id="RHEA-COMP:9795"/>
        <dbReference type="ChEBI" id="CHEBI:77644"/>
        <dbReference type="ChEBI" id="CHEBI:78597"/>
        <dbReference type="ChEBI" id="CHEBI:78599"/>
        <dbReference type="ChEBI" id="CHEBI:78608"/>
        <dbReference type="EC" id="2.3.2.2"/>
    </reaction>
</comment>
<proteinExistence type="inferred from homology"/>
<sequence length="594" mass="62834">MSRSRFAFAGMPALLLSMLLLAVAPSCARDVRAPDAPAASAVQNTATPPGNAVASAHTLATEAGLQVMREGGNAFDAAIATSAVLSVVEPISSGLGGGGFFLLHDAKSGRDIFVDARETAPATAHSDRYRKADGSFDRDRAENGPWSAGIPGLPAAFVHIAETYGALPLSRSLAPAIRIAEEGFPVYARFARGYQSRRAVMERYPGTRAVFLADGQAPKEGDTFRQPDLANTLRLLAERGFDGFYGGETGAKLVAGVNAEGGEWTAADLSAYKVVEREPIRFRYHDWDVVTAPPPSSGGIAMAQMLQILEPWDLTKLDDAARTHLVVESMRRAFRDRTFYLGDPDFVKIPQRTLLSRDYAAGLRATINPAKATPSDLLSGDPTPLEDEETTHFSIVDAAGNRAAVTQTVNLLFGSGLVAPGTGVLLNNEMDDFALQPGVPNAFGVMGFDANAPKPGKRPLSSMTPTFLVSDDRVAVLGTPGGSRIITMVLLGILGYDAGLDAQSVAALPRYHHQWMPDTISAESDAFSADTAAKLRAMGHIVDLPGDRAAGGRGSSHVWGNLQTIEWNRANGTLTGGSDPRNPVGSAKVEAVAR</sequence>
<keyword evidence="5" id="KW-0317">Glutathione biosynthesis</keyword>
<comment type="caution">
    <text evidence="8">The sequence shown here is derived from an EMBL/GenBank/DDBJ whole genome shotgun (WGS) entry which is preliminary data.</text>
</comment>